<sequence>MSKVKCAVIGLGMGRHHAYGFRKRDDIELVGLAELNNELLQEMGKELEVEALFEDYSEMLEATKPDIVSVALPNFLHEKVAIDAMESGAHVLCEKPLAMSVEEGERMKEVAQRCGRQLGLNLSYRFSPAGQALKQLVDDGFIGEAYHGYTRWLRRDGFPRFGGWFGKRGQSGGGPLIDLGVHRIDLAMWLMGSPEPVSVSGAVHERIGRGRAAAEGKEFDVEDLASGMVKFENGASLLLEASWAGLQEKQEDMLTRVMGERGTLIHQNIGEGYEFEARFARSEAGQYLTGRVELNTYNASDPYQEMVSCVKEGRPFPVDVDDGLRIQKVLDGLYQSAASGREVVFGNSSVAALEV</sequence>
<feature type="domain" description="Gfo/Idh/MocA-like oxidoreductase N-terminal" evidence="2">
    <location>
        <begin position="4"/>
        <end position="120"/>
    </location>
</feature>
<dbReference type="EMBL" id="JAENIL010000031">
    <property type="protein sequence ID" value="MBK1878516.1"/>
    <property type="molecule type" value="Genomic_DNA"/>
</dbReference>
<dbReference type="AlphaFoldDB" id="A0A934RXS4"/>
<reference evidence="4" key="1">
    <citation type="submission" date="2021-01" db="EMBL/GenBank/DDBJ databases">
        <title>Modified the classification status of verrucomicrobia.</title>
        <authorList>
            <person name="Feng X."/>
        </authorList>
    </citation>
    <scope>NUCLEOTIDE SEQUENCE</scope>
    <source>
        <strain evidence="4">KCTC 13126</strain>
    </source>
</reference>
<accession>A0A934RXS4</accession>
<keyword evidence="5" id="KW-1185">Reference proteome</keyword>
<dbReference type="Pfam" id="PF01408">
    <property type="entry name" value="GFO_IDH_MocA"/>
    <property type="match status" value="1"/>
</dbReference>
<evidence type="ECO:0000313" key="5">
    <source>
        <dbReference type="Proteomes" id="UP000617628"/>
    </source>
</evidence>
<dbReference type="InterPro" id="IPR050463">
    <property type="entry name" value="Gfo/Idh/MocA_oxidrdct_glycsds"/>
</dbReference>
<protein>
    <submittedName>
        <fullName evidence="4">Gfo/Idh/MocA family oxidoreductase</fullName>
    </submittedName>
</protein>
<dbReference type="Gene3D" id="3.40.50.720">
    <property type="entry name" value="NAD(P)-binding Rossmann-like Domain"/>
    <property type="match status" value="1"/>
</dbReference>
<dbReference type="SUPFAM" id="SSF55347">
    <property type="entry name" value="Glyceraldehyde-3-phosphate dehydrogenase-like, C-terminal domain"/>
    <property type="match status" value="1"/>
</dbReference>
<dbReference type="GO" id="GO:0000166">
    <property type="term" value="F:nucleotide binding"/>
    <property type="evidence" value="ECO:0007669"/>
    <property type="project" value="InterPro"/>
</dbReference>
<evidence type="ECO:0000259" key="2">
    <source>
        <dbReference type="Pfam" id="PF01408"/>
    </source>
</evidence>
<name>A0A934RXS4_9BACT</name>
<dbReference type="Pfam" id="PF22725">
    <property type="entry name" value="GFO_IDH_MocA_C3"/>
    <property type="match status" value="1"/>
</dbReference>
<feature type="domain" description="GFO/IDH/MocA-like oxidoreductase" evidence="3">
    <location>
        <begin position="131"/>
        <end position="264"/>
    </location>
</feature>
<comment type="caution">
    <text evidence="4">The sequence shown here is derived from an EMBL/GenBank/DDBJ whole genome shotgun (WGS) entry which is preliminary data.</text>
</comment>
<proteinExistence type="predicted"/>
<dbReference type="InterPro" id="IPR000683">
    <property type="entry name" value="Gfo/Idh/MocA-like_OxRdtase_N"/>
</dbReference>
<dbReference type="GO" id="GO:0016491">
    <property type="term" value="F:oxidoreductase activity"/>
    <property type="evidence" value="ECO:0007669"/>
    <property type="project" value="UniProtKB-KW"/>
</dbReference>
<dbReference type="PANTHER" id="PTHR43818">
    <property type="entry name" value="BCDNA.GH03377"/>
    <property type="match status" value="1"/>
</dbReference>
<dbReference type="Proteomes" id="UP000617628">
    <property type="component" value="Unassembled WGS sequence"/>
</dbReference>
<organism evidence="4 5">
    <name type="scientific">Pelagicoccus mobilis</name>
    <dbReference type="NCBI Taxonomy" id="415221"/>
    <lineage>
        <taxon>Bacteria</taxon>
        <taxon>Pseudomonadati</taxon>
        <taxon>Verrucomicrobiota</taxon>
        <taxon>Opitutia</taxon>
        <taxon>Puniceicoccales</taxon>
        <taxon>Pelagicoccaceae</taxon>
        <taxon>Pelagicoccus</taxon>
    </lineage>
</organism>
<gene>
    <name evidence="4" type="ORF">JIN87_16665</name>
</gene>
<dbReference type="InterPro" id="IPR055170">
    <property type="entry name" value="GFO_IDH_MocA-like_dom"/>
</dbReference>
<evidence type="ECO:0000313" key="4">
    <source>
        <dbReference type="EMBL" id="MBK1878516.1"/>
    </source>
</evidence>
<evidence type="ECO:0000259" key="3">
    <source>
        <dbReference type="Pfam" id="PF22725"/>
    </source>
</evidence>
<dbReference type="SUPFAM" id="SSF51735">
    <property type="entry name" value="NAD(P)-binding Rossmann-fold domains"/>
    <property type="match status" value="1"/>
</dbReference>
<dbReference type="InterPro" id="IPR036291">
    <property type="entry name" value="NAD(P)-bd_dom_sf"/>
</dbReference>
<dbReference type="PANTHER" id="PTHR43818:SF11">
    <property type="entry name" value="BCDNA.GH03377"/>
    <property type="match status" value="1"/>
</dbReference>
<keyword evidence="1" id="KW-0560">Oxidoreductase</keyword>
<dbReference type="Gene3D" id="3.30.360.10">
    <property type="entry name" value="Dihydrodipicolinate Reductase, domain 2"/>
    <property type="match status" value="1"/>
</dbReference>
<dbReference type="RefSeq" id="WP_200356728.1">
    <property type="nucleotide sequence ID" value="NZ_JAENIL010000031.1"/>
</dbReference>
<evidence type="ECO:0000256" key="1">
    <source>
        <dbReference type="ARBA" id="ARBA00023002"/>
    </source>
</evidence>